<gene>
    <name evidence="1" type="ORF">RZS28_11210</name>
</gene>
<keyword evidence="2" id="KW-1185">Reference proteome</keyword>
<dbReference type="EMBL" id="CP136862">
    <property type="protein sequence ID" value="WOJ88401.1"/>
    <property type="molecule type" value="Genomic_DNA"/>
</dbReference>
<sequence length="149" mass="17120">MPTHKDRRAAMARMERARAETARHLDIIEHQIAARAERMVITFRSKARQFGRGKGAWTPLDERLYREKLAMLRFRRRAELDDLAWKLARQSAAVEAFRLRPRLDPRAMPRGTPTFPVDRGIGWRENLVVRSQASSTWRKAVGGNEGGGS</sequence>
<protein>
    <recommendedName>
        <fullName evidence="3">Transposase</fullName>
    </recommendedName>
</protein>
<organism evidence="1 2">
    <name type="scientific">Methylocapsa polymorpha</name>
    <dbReference type="NCBI Taxonomy" id="3080828"/>
    <lineage>
        <taxon>Bacteria</taxon>
        <taxon>Pseudomonadati</taxon>
        <taxon>Pseudomonadota</taxon>
        <taxon>Alphaproteobacteria</taxon>
        <taxon>Hyphomicrobiales</taxon>
        <taxon>Beijerinckiaceae</taxon>
        <taxon>Methylocapsa</taxon>
    </lineage>
</organism>
<dbReference type="Proteomes" id="UP001626536">
    <property type="component" value="Chromosome"/>
</dbReference>
<dbReference type="RefSeq" id="WP_407337838.1">
    <property type="nucleotide sequence ID" value="NZ_CP136862.1"/>
</dbReference>
<evidence type="ECO:0000313" key="2">
    <source>
        <dbReference type="Proteomes" id="UP001626536"/>
    </source>
</evidence>
<name>A0ABZ0HNL6_9HYPH</name>
<proteinExistence type="predicted"/>
<evidence type="ECO:0000313" key="1">
    <source>
        <dbReference type="EMBL" id="WOJ88401.1"/>
    </source>
</evidence>
<reference evidence="1 2" key="1">
    <citation type="submission" date="2023-10" db="EMBL/GenBank/DDBJ databases">
        <title>Novel methanotroph of the genus Methylocapsa from a subarctic wetland.</title>
        <authorList>
            <person name="Belova S.E."/>
            <person name="Oshkin I.Y."/>
            <person name="Miroshnikov K."/>
            <person name="Dedysh S.N."/>
        </authorList>
    </citation>
    <scope>NUCLEOTIDE SEQUENCE [LARGE SCALE GENOMIC DNA]</scope>
    <source>
        <strain evidence="1 2">RX1</strain>
    </source>
</reference>
<evidence type="ECO:0008006" key="3">
    <source>
        <dbReference type="Google" id="ProtNLM"/>
    </source>
</evidence>
<accession>A0ABZ0HNL6</accession>